<comment type="caution">
    <text evidence="2">The sequence shown here is derived from an EMBL/GenBank/DDBJ whole genome shotgun (WGS) entry which is preliminary data.</text>
</comment>
<name>A0ABP8Y334_9MICO</name>
<protein>
    <recommendedName>
        <fullName evidence="4">Lipoprotein</fullName>
    </recommendedName>
</protein>
<gene>
    <name evidence="2" type="ORF">GCM10023216_07490</name>
</gene>
<sequence>MRSTLPRAGAAATTLLLALGLAACSGGADDAEAQAFCDSFDALEDLTTELGEVDYSDPEAATSSLEQITAEIESIEAPEEIADDYAVVSSAFRTFTDTASEALADPENVDQQAMSEATAAMGGEEFTAATTALNDYTNEHCAGASPTSE</sequence>
<evidence type="ECO:0000313" key="2">
    <source>
        <dbReference type="EMBL" id="GAA4720937.1"/>
    </source>
</evidence>
<dbReference type="EMBL" id="BAABID010000004">
    <property type="protein sequence ID" value="GAA4720937.1"/>
    <property type="molecule type" value="Genomic_DNA"/>
</dbReference>
<evidence type="ECO:0000313" key="3">
    <source>
        <dbReference type="Proteomes" id="UP001500956"/>
    </source>
</evidence>
<organism evidence="2 3">
    <name type="scientific">Isoptericola chiayiensis</name>
    <dbReference type="NCBI Taxonomy" id="579446"/>
    <lineage>
        <taxon>Bacteria</taxon>
        <taxon>Bacillati</taxon>
        <taxon>Actinomycetota</taxon>
        <taxon>Actinomycetes</taxon>
        <taxon>Micrococcales</taxon>
        <taxon>Promicromonosporaceae</taxon>
        <taxon>Isoptericola</taxon>
    </lineage>
</organism>
<dbReference type="RefSeq" id="WP_172148361.1">
    <property type="nucleotide sequence ID" value="NZ_BAABID010000004.1"/>
</dbReference>
<evidence type="ECO:0000256" key="1">
    <source>
        <dbReference type="SAM" id="SignalP"/>
    </source>
</evidence>
<keyword evidence="3" id="KW-1185">Reference proteome</keyword>
<feature type="signal peptide" evidence="1">
    <location>
        <begin position="1"/>
        <end position="30"/>
    </location>
</feature>
<feature type="chain" id="PRO_5046375884" description="Lipoprotein" evidence="1">
    <location>
        <begin position="31"/>
        <end position="149"/>
    </location>
</feature>
<keyword evidence="1" id="KW-0732">Signal</keyword>
<dbReference type="Proteomes" id="UP001500956">
    <property type="component" value="Unassembled WGS sequence"/>
</dbReference>
<evidence type="ECO:0008006" key="4">
    <source>
        <dbReference type="Google" id="ProtNLM"/>
    </source>
</evidence>
<dbReference type="PROSITE" id="PS51257">
    <property type="entry name" value="PROKAR_LIPOPROTEIN"/>
    <property type="match status" value="1"/>
</dbReference>
<accession>A0ABP8Y334</accession>
<reference evidence="3" key="1">
    <citation type="journal article" date="2019" name="Int. J. Syst. Evol. Microbiol.">
        <title>The Global Catalogue of Microorganisms (GCM) 10K type strain sequencing project: providing services to taxonomists for standard genome sequencing and annotation.</title>
        <authorList>
            <consortium name="The Broad Institute Genomics Platform"/>
            <consortium name="The Broad Institute Genome Sequencing Center for Infectious Disease"/>
            <person name="Wu L."/>
            <person name="Ma J."/>
        </authorList>
    </citation>
    <scope>NUCLEOTIDE SEQUENCE [LARGE SCALE GENOMIC DNA]</scope>
    <source>
        <strain evidence="3">JCM 18063</strain>
    </source>
</reference>
<proteinExistence type="predicted"/>